<keyword evidence="6" id="KW-0342">GTP-binding</keyword>
<dbReference type="EMBL" id="CP034791">
    <property type="protein sequence ID" value="AZT90238.1"/>
    <property type="molecule type" value="Genomic_DNA"/>
</dbReference>
<dbReference type="GO" id="GO:0004475">
    <property type="term" value="F:mannose-1-phosphate guanylyltransferase (GTP) activity"/>
    <property type="evidence" value="ECO:0007669"/>
    <property type="project" value="UniProtKB-EC"/>
</dbReference>
<evidence type="ECO:0000313" key="10">
    <source>
        <dbReference type="EMBL" id="AZT90238.1"/>
    </source>
</evidence>
<dbReference type="SUPFAM" id="SSF159283">
    <property type="entry name" value="Guanosine diphospho-D-mannose pyrophosphorylase/mannose-6-phosphate isomerase linker domain"/>
    <property type="match status" value="1"/>
</dbReference>
<dbReference type="InterPro" id="IPR049577">
    <property type="entry name" value="GMPP_N"/>
</dbReference>
<comment type="catalytic activity">
    <reaction evidence="7">
        <text>alpha-D-mannose 1-phosphate + GTP + H(+) = GDP-alpha-D-mannose + diphosphate</text>
        <dbReference type="Rhea" id="RHEA:15229"/>
        <dbReference type="ChEBI" id="CHEBI:15378"/>
        <dbReference type="ChEBI" id="CHEBI:33019"/>
        <dbReference type="ChEBI" id="CHEBI:37565"/>
        <dbReference type="ChEBI" id="CHEBI:57527"/>
        <dbReference type="ChEBI" id="CHEBI:58409"/>
        <dbReference type="EC" id="2.7.7.13"/>
    </reaction>
</comment>
<keyword evidence="11" id="KW-1185">Reference proteome</keyword>
<proteinExistence type="inferred from homology"/>
<dbReference type="EC" id="2.7.7.13" evidence="2"/>
<dbReference type="SUPFAM" id="SSF53448">
    <property type="entry name" value="Nucleotide-diphospho-sugar transferases"/>
    <property type="match status" value="1"/>
</dbReference>
<dbReference type="InterPro" id="IPR054566">
    <property type="entry name" value="ManC/GMP-like_b-helix"/>
</dbReference>
<dbReference type="InterPro" id="IPR005835">
    <property type="entry name" value="NTP_transferase_dom"/>
</dbReference>
<evidence type="ECO:0000256" key="1">
    <source>
        <dbReference type="ARBA" id="ARBA00006115"/>
    </source>
</evidence>
<sequence length="359" mass="41029">MQKFAVVMAGGGGTRFWPLSRSSSPKQFLNLSGNDILINETIDRISKIIPKKNIFIVTNINQKEMIEKVLDSEVDRDNIIYEPIGRNTAACILYAALKIKKLHEDGIMCVFPSDHYIKDNDGFAEVLNTCIEIAEKTDKLITIGINPTFPSTGYGYIKFDKDSQDKYDKKAYEVLEFVEKPSFDKAKSYIKSGNYLWNSGMFVWKLDTIIQNFNRFLPRIYNKFYSIYEYLWSEEEFKYVSEIYPSLQDISIDYGIMERADEVVVVPGDFGWNDVGSWDSLGAIFPPDEDGNIIKALHVGIDTRDCIIYGNNRLIATINVSDVIIAETEDAVLVCAKNRAQDVKKIVEMLKEKKLDKFI</sequence>
<comment type="similarity">
    <text evidence="1">Belongs to the mannose-6-phosphate isomerase type 2 family.</text>
</comment>
<dbReference type="Pfam" id="PF22640">
    <property type="entry name" value="ManC_GMP_beta-helix"/>
    <property type="match status" value="1"/>
</dbReference>
<evidence type="ECO:0000313" key="11">
    <source>
        <dbReference type="Proteomes" id="UP000282930"/>
    </source>
</evidence>
<accession>A0A3T0D5E1</accession>
<evidence type="ECO:0000256" key="3">
    <source>
        <dbReference type="ARBA" id="ARBA00022679"/>
    </source>
</evidence>
<dbReference type="KEGG" id="ccha:ELD05_06060"/>
<dbReference type="RefSeq" id="WP_127351725.1">
    <property type="nucleotide sequence ID" value="NZ_CP034791.1"/>
</dbReference>
<dbReference type="GO" id="GO:0005525">
    <property type="term" value="F:GTP binding"/>
    <property type="evidence" value="ECO:0007669"/>
    <property type="project" value="UniProtKB-KW"/>
</dbReference>
<keyword evidence="3 10" id="KW-0808">Transferase</keyword>
<dbReference type="AlphaFoldDB" id="A0A3T0D5E1"/>
<name>A0A3T0D5E1_9FIRM</name>
<evidence type="ECO:0000256" key="2">
    <source>
        <dbReference type="ARBA" id="ARBA00012387"/>
    </source>
</evidence>
<dbReference type="GO" id="GO:0009298">
    <property type="term" value="P:GDP-mannose biosynthetic process"/>
    <property type="evidence" value="ECO:0007669"/>
    <property type="project" value="TreeGrafter"/>
</dbReference>
<evidence type="ECO:0000256" key="5">
    <source>
        <dbReference type="ARBA" id="ARBA00022741"/>
    </source>
</evidence>
<reference evidence="10 11" key="1">
    <citation type="submission" date="2018-12" db="EMBL/GenBank/DDBJ databases">
        <title>Genome sequence from the cellulolytic species, Caldicellulosiruptor changbaiensis.</title>
        <authorList>
            <person name="Blumer-Schuette S.E."/>
            <person name="Mendoza C."/>
        </authorList>
    </citation>
    <scope>NUCLEOTIDE SEQUENCE [LARGE SCALE GENOMIC DNA]</scope>
    <source>
        <strain evidence="10 11">CBS-Z</strain>
    </source>
</reference>
<organism evidence="10 11">
    <name type="scientific">Caldicellulosiruptor changbaiensis</name>
    <dbReference type="NCBI Taxonomy" id="1222016"/>
    <lineage>
        <taxon>Bacteria</taxon>
        <taxon>Bacillati</taxon>
        <taxon>Bacillota</taxon>
        <taxon>Bacillota incertae sedis</taxon>
        <taxon>Caldicellulosiruptorales</taxon>
        <taxon>Caldicellulosiruptoraceae</taxon>
        <taxon>Caldicellulosiruptor</taxon>
    </lineage>
</organism>
<keyword evidence="4 10" id="KW-0548">Nucleotidyltransferase</keyword>
<gene>
    <name evidence="10" type="ORF">ELD05_06060</name>
</gene>
<dbReference type="FunFam" id="3.90.550.10:FF:000046">
    <property type="entry name" value="Mannose-1-phosphate guanylyltransferase (GDP)"/>
    <property type="match status" value="1"/>
</dbReference>
<feature type="domain" description="MannoseP isomerase/GMP-like beta-helix" evidence="9">
    <location>
        <begin position="298"/>
        <end position="350"/>
    </location>
</feature>
<dbReference type="Proteomes" id="UP000282930">
    <property type="component" value="Chromosome"/>
</dbReference>
<evidence type="ECO:0000259" key="8">
    <source>
        <dbReference type="Pfam" id="PF00483"/>
    </source>
</evidence>
<keyword evidence="5" id="KW-0547">Nucleotide-binding</keyword>
<protein>
    <recommendedName>
        <fullName evidence="2">mannose-1-phosphate guanylyltransferase</fullName>
        <ecNumber evidence="2">2.7.7.13</ecNumber>
    </recommendedName>
</protein>
<dbReference type="Pfam" id="PF00483">
    <property type="entry name" value="NTP_transferase"/>
    <property type="match status" value="1"/>
</dbReference>
<evidence type="ECO:0000256" key="4">
    <source>
        <dbReference type="ARBA" id="ARBA00022695"/>
    </source>
</evidence>
<evidence type="ECO:0000256" key="6">
    <source>
        <dbReference type="ARBA" id="ARBA00023134"/>
    </source>
</evidence>
<dbReference type="CDD" id="cd02509">
    <property type="entry name" value="GDP-M1P_Guanylyltransferase"/>
    <property type="match status" value="1"/>
</dbReference>
<feature type="domain" description="Nucleotidyl transferase" evidence="8">
    <location>
        <begin position="5"/>
        <end position="285"/>
    </location>
</feature>
<evidence type="ECO:0000256" key="7">
    <source>
        <dbReference type="ARBA" id="ARBA00047343"/>
    </source>
</evidence>
<evidence type="ECO:0000259" key="9">
    <source>
        <dbReference type="Pfam" id="PF22640"/>
    </source>
</evidence>
<dbReference type="Gene3D" id="3.90.550.10">
    <property type="entry name" value="Spore Coat Polysaccharide Biosynthesis Protein SpsA, Chain A"/>
    <property type="match status" value="1"/>
</dbReference>
<dbReference type="PANTHER" id="PTHR46390:SF1">
    <property type="entry name" value="MANNOSE-1-PHOSPHATE GUANYLYLTRANSFERASE"/>
    <property type="match status" value="1"/>
</dbReference>
<dbReference type="InterPro" id="IPR029044">
    <property type="entry name" value="Nucleotide-diphossugar_trans"/>
</dbReference>
<dbReference type="InterPro" id="IPR051161">
    <property type="entry name" value="Mannose-6P_isomerase_type2"/>
</dbReference>
<dbReference type="PANTHER" id="PTHR46390">
    <property type="entry name" value="MANNOSE-1-PHOSPHATE GUANYLYLTRANSFERASE"/>
    <property type="match status" value="1"/>
</dbReference>